<keyword evidence="2" id="KW-0186">Copper</keyword>
<evidence type="ECO:0000313" key="5">
    <source>
        <dbReference type="EMBL" id="NBG96055.1"/>
    </source>
</evidence>
<sequence>MTAALVLAAGLGLAGAAQAAATDVDIIGGAGDTIGRASLTPAPTGILIRIEISPGGLTPGWHGMHLHSVGDCSDVGTFKKSKGHINFDDNAHGLLNDEGPDNADLPNIHADETGAAHAEVFTHLVKMDGERGLLDADGSALVIHANEDDHLSQPIGGAGARLACGVIGG</sequence>
<name>A0A845QBL7_9HYPH</name>
<protein>
    <recommendedName>
        <fullName evidence="2">Superoxide dismutase [Cu-Zn]</fullName>
        <ecNumber evidence="2">1.15.1.1</ecNumber>
    </recommendedName>
</protein>
<dbReference type="GO" id="GO:0004784">
    <property type="term" value="F:superoxide dismutase activity"/>
    <property type="evidence" value="ECO:0007669"/>
    <property type="project" value="UniProtKB-EC"/>
</dbReference>
<keyword evidence="2" id="KW-0862">Zinc</keyword>
<dbReference type="PROSITE" id="PS00332">
    <property type="entry name" value="SOD_CU_ZN_2"/>
    <property type="match status" value="1"/>
</dbReference>
<dbReference type="InterPro" id="IPR018152">
    <property type="entry name" value="SOD_Cu/Zn_BS"/>
</dbReference>
<comment type="caution">
    <text evidence="5">The sequence shown here is derived from an EMBL/GenBank/DDBJ whole genome shotgun (WGS) entry which is preliminary data.</text>
</comment>
<feature type="chain" id="PRO_5032299782" description="Superoxide dismutase [Cu-Zn]" evidence="3">
    <location>
        <begin position="20"/>
        <end position="169"/>
    </location>
</feature>
<dbReference type="GO" id="GO:0005507">
    <property type="term" value="F:copper ion binding"/>
    <property type="evidence" value="ECO:0007669"/>
    <property type="project" value="InterPro"/>
</dbReference>
<comment type="catalytic activity">
    <reaction evidence="2">
        <text>2 superoxide + 2 H(+) = H2O2 + O2</text>
        <dbReference type="Rhea" id="RHEA:20696"/>
        <dbReference type="ChEBI" id="CHEBI:15378"/>
        <dbReference type="ChEBI" id="CHEBI:15379"/>
        <dbReference type="ChEBI" id="CHEBI:16240"/>
        <dbReference type="ChEBI" id="CHEBI:18421"/>
        <dbReference type="EC" id="1.15.1.1"/>
    </reaction>
</comment>
<comment type="similarity">
    <text evidence="1 2">Belongs to the Cu-Zn superoxide dismutase family.</text>
</comment>
<dbReference type="EC" id="1.15.1.1" evidence="2"/>
<dbReference type="InterPro" id="IPR036423">
    <property type="entry name" value="SOD-like_Cu/Zn_dom_sf"/>
</dbReference>
<keyword evidence="3" id="KW-0732">Signal</keyword>
<dbReference type="EMBL" id="WXYQ01000006">
    <property type="protein sequence ID" value="NBG96055.1"/>
    <property type="molecule type" value="Genomic_DNA"/>
</dbReference>
<evidence type="ECO:0000256" key="3">
    <source>
        <dbReference type="SAM" id="SignalP"/>
    </source>
</evidence>
<comment type="cofactor">
    <cofactor evidence="2">
        <name>Zn(2+)</name>
        <dbReference type="ChEBI" id="CHEBI:29105"/>
    </cofactor>
    <text evidence="2">Binds 1 zinc ion per subunit.</text>
</comment>
<dbReference type="AlphaFoldDB" id="A0A845QBL7"/>
<keyword evidence="2" id="KW-0479">Metal-binding</keyword>
<accession>A0A845QBL7</accession>
<comment type="function">
    <text evidence="2">Destroys radicals which are normally produced within the cells and which are toxic to biological systems.</text>
</comment>
<dbReference type="Proteomes" id="UP000470384">
    <property type="component" value="Unassembled WGS sequence"/>
</dbReference>
<feature type="signal peptide" evidence="3">
    <location>
        <begin position="1"/>
        <end position="19"/>
    </location>
</feature>
<dbReference type="Pfam" id="PF00080">
    <property type="entry name" value="Sod_Cu"/>
    <property type="match status" value="1"/>
</dbReference>
<evidence type="ECO:0000313" key="6">
    <source>
        <dbReference type="Proteomes" id="UP000470384"/>
    </source>
</evidence>
<gene>
    <name evidence="5" type="ORF">GTQ45_09960</name>
</gene>
<dbReference type="OrthoDB" id="5431326at2"/>
<evidence type="ECO:0000259" key="4">
    <source>
        <dbReference type="Pfam" id="PF00080"/>
    </source>
</evidence>
<dbReference type="PANTHER" id="PTHR10003">
    <property type="entry name" value="SUPEROXIDE DISMUTASE CU-ZN -RELATED"/>
    <property type="match status" value="1"/>
</dbReference>
<evidence type="ECO:0000256" key="1">
    <source>
        <dbReference type="ARBA" id="ARBA00010457"/>
    </source>
</evidence>
<dbReference type="InterPro" id="IPR001424">
    <property type="entry name" value="SOD_Cu_Zn_dom"/>
</dbReference>
<comment type="cofactor">
    <cofactor evidence="2">
        <name>Cu cation</name>
        <dbReference type="ChEBI" id="CHEBI:23378"/>
    </cofactor>
    <text evidence="2">Binds 1 copper ion per subunit.</text>
</comment>
<organism evidence="5 6">
    <name type="scientific">Pyruvatibacter mobilis</name>
    <dbReference type="NCBI Taxonomy" id="1712261"/>
    <lineage>
        <taxon>Bacteria</taxon>
        <taxon>Pseudomonadati</taxon>
        <taxon>Pseudomonadota</taxon>
        <taxon>Alphaproteobacteria</taxon>
        <taxon>Hyphomicrobiales</taxon>
        <taxon>Parvibaculaceae</taxon>
        <taxon>Pyruvatibacter</taxon>
    </lineage>
</organism>
<reference evidence="5 6" key="1">
    <citation type="journal article" date="2016" name="Int. J. Syst. Evol. Microbiol.">
        <title>Pyruvatibacter mobilis gen. nov., sp. nov., a marine bacterium from the culture broth of Picochlorum sp. 122.</title>
        <authorList>
            <person name="Wang G."/>
            <person name="Tang M."/>
            <person name="Wu H."/>
            <person name="Dai S."/>
            <person name="Li T."/>
            <person name="Chen C."/>
            <person name="He H."/>
            <person name="Fan J."/>
            <person name="Xiang W."/>
            <person name="Li X."/>
        </authorList>
    </citation>
    <scope>NUCLEOTIDE SEQUENCE [LARGE SCALE GENOMIC DNA]</scope>
    <source>
        <strain evidence="5 6">GYP-11</strain>
    </source>
</reference>
<dbReference type="SUPFAM" id="SSF49329">
    <property type="entry name" value="Cu,Zn superoxide dismutase-like"/>
    <property type="match status" value="1"/>
</dbReference>
<keyword evidence="6" id="KW-1185">Reference proteome</keyword>
<proteinExistence type="inferred from homology"/>
<keyword evidence="2" id="KW-0560">Oxidoreductase</keyword>
<dbReference type="Gene3D" id="2.60.40.200">
    <property type="entry name" value="Superoxide dismutase, copper/zinc binding domain"/>
    <property type="match status" value="1"/>
</dbReference>
<evidence type="ECO:0000256" key="2">
    <source>
        <dbReference type="RuleBase" id="RU000393"/>
    </source>
</evidence>
<dbReference type="InterPro" id="IPR024134">
    <property type="entry name" value="SOD_Cu/Zn_/chaperone"/>
</dbReference>
<feature type="domain" description="Superoxide dismutase copper/zinc binding" evidence="4">
    <location>
        <begin position="35"/>
        <end position="167"/>
    </location>
</feature>